<feature type="compositionally biased region" description="Polar residues" evidence="1">
    <location>
        <begin position="536"/>
        <end position="552"/>
    </location>
</feature>
<keyword evidence="2" id="KW-0032">Aminotransferase</keyword>
<protein>
    <submittedName>
        <fullName evidence="2">Aspartate aminotransferase protein</fullName>
    </submittedName>
</protein>
<sequence length="781" mass="88479">MEDAAEGRCRTRAQLPIARLTIRLAAGELGVWLSAAASTTEHQSSPAVAMFETLQALGALAQTIEKAYWLWEAGFSKAKNAHKQYIEFGVAIQNLGKNLEKVKKVTENARDQLQRDRLQSFDDDELLDTKSLDQILGNYNRTLADCERLLRDKAKFRHDSRNFVLNIVWNIEVEPEVTRLRERLAFHNVKILMVLKPLEMKMLADIRRLILDLHDEVMVELKEIKGILTSPTTDAQAEERRLLSASLSVPDALATRLSGALIQDRPECQDPETFPLQLGMDAFLYYFQEGNSTSETDSYLNLMKCLWIMAKMKNSAEYRRLPEGSLWQRYVKRMDFRLAKDCDRWVASLAPEPDMGTILRLPNDEFRIWKTEDEESEDCVVDSDSVFLTELLNIALPADGGRSTHKLRVLQNVDGTIQVQDIASTTTGNREINDVHRFDAYLDKAQLIPIYASPSSASTALNIKFKSDKESANGISPSFGKIDDLLKFQEIVTGYKPVLYRGYLHVECHSSAKFSLTGSTTKDKGRVQIWQRKRSAQNQRQEEGSQSSTVSPRTPMGLNFRTNEIPERRMSKLSTSPPNKSFVEKWRRDSTLSAATFSTMEGSVSSTIFTGTNVSRLDTGSGTIGTRMDKPEVPKLVLFLESKKSGSLSFLSIDMDEDIFINEQACDCRLPRSRCAISVIEHSKGPLPARRIVSKQGLKSWNLASLGVSQPPPKPDPDSLKDLRWVKLNFSSKEDKEKFSVRFNEVATIYKRRLMDFYRDMEFVKGRNVVTTEFRKTSTNG</sequence>
<dbReference type="EMBL" id="WWBZ02000016">
    <property type="protein sequence ID" value="KAF4310091.1"/>
    <property type="molecule type" value="Genomic_DNA"/>
</dbReference>
<evidence type="ECO:0000256" key="1">
    <source>
        <dbReference type="SAM" id="MobiDB-lite"/>
    </source>
</evidence>
<reference evidence="2" key="1">
    <citation type="submission" date="2020-04" db="EMBL/GenBank/DDBJ databases">
        <title>Genome Assembly and Annotation of Botryosphaeria dothidea sdau 11-99, a Latent Pathogen of Apple Fruit Ring Rot in China.</title>
        <authorList>
            <person name="Yu C."/>
            <person name="Diao Y."/>
            <person name="Lu Q."/>
            <person name="Zhao J."/>
            <person name="Cui S."/>
            <person name="Peng C."/>
            <person name="He B."/>
            <person name="Liu H."/>
        </authorList>
    </citation>
    <scope>NUCLEOTIDE SEQUENCE [LARGE SCALE GENOMIC DNA]</scope>
    <source>
        <strain evidence="2">Sdau11-99</strain>
    </source>
</reference>
<dbReference type="GO" id="GO:0008483">
    <property type="term" value="F:transaminase activity"/>
    <property type="evidence" value="ECO:0007669"/>
    <property type="project" value="UniProtKB-KW"/>
</dbReference>
<comment type="caution">
    <text evidence="2">The sequence shown here is derived from an EMBL/GenBank/DDBJ whole genome shotgun (WGS) entry which is preliminary data.</text>
</comment>
<evidence type="ECO:0000313" key="3">
    <source>
        <dbReference type="Proteomes" id="UP000572817"/>
    </source>
</evidence>
<dbReference type="OrthoDB" id="5400409at2759"/>
<evidence type="ECO:0000313" key="2">
    <source>
        <dbReference type="EMBL" id="KAF4310091.1"/>
    </source>
</evidence>
<name>A0A8H4N8U2_9PEZI</name>
<keyword evidence="3" id="KW-1185">Reference proteome</keyword>
<proteinExistence type="predicted"/>
<keyword evidence="2" id="KW-0808">Transferase</keyword>
<dbReference type="AlphaFoldDB" id="A0A8H4N8U2"/>
<gene>
    <name evidence="2" type="ORF">GTA08_BOTSDO02114</name>
</gene>
<feature type="region of interest" description="Disordered" evidence="1">
    <location>
        <begin position="525"/>
        <end position="560"/>
    </location>
</feature>
<organism evidence="2 3">
    <name type="scientific">Botryosphaeria dothidea</name>
    <dbReference type="NCBI Taxonomy" id="55169"/>
    <lineage>
        <taxon>Eukaryota</taxon>
        <taxon>Fungi</taxon>
        <taxon>Dikarya</taxon>
        <taxon>Ascomycota</taxon>
        <taxon>Pezizomycotina</taxon>
        <taxon>Dothideomycetes</taxon>
        <taxon>Dothideomycetes incertae sedis</taxon>
        <taxon>Botryosphaeriales</taxon>
        <taxon>Botryosphaeriaceae</taxon>
        <taxon>Botryosphaeria</taxon>
    </lineage>
</organism>
<accession>A0A8H4N8U2</accession>
<dbReference type="Proteomes" id="UP000572817">
    <property type="component" value="Unassembled WGS sequence"/>
</dbReference>